<evidence type="ECO:0000256" key="14">
    <source>
        <dbReference type="ARBA" id="ARBA00023204"/>
    </source>
</evidence>
<evidence type="ECO:0000256" key="16">
    <source>
        <dbReference type="ARBA" id="ARBA00044975"/>
    </source>
</evidence>
<dbReference type="AlphaFoldDB" id="A0AA88KX49"/>
<dbReference type="InterPro" id="IPR036775">
    <property type="entry name" value="DNA_pol_Y-fam_lit_finger_sf"/>
</dbReference>
<dbReference type="EMBL" id="JAVRJZ010000020">
    <property type="protein sequence ID" value="KAK2705434.1"/>
    <property type="molecule type" value="Genomic_DNA"/>
</dbReference>
<feature type="region of interest" description="Disordered" evidence="18">
    <location>
        <begin position="712"/>
        <end position="735"/>
    </location>
</feature>
<dbReference type="PIRSF" id="PIRSF036603">
    <property type="entry name" value="DPol_eta"/>
    <property type="match status" value="1"/>
</dbReference>
<evidence type="ECO:0000256" key="17">
    <source>
        <dbReference type="ARBA" id="ARBA00049244"/>
    </source>
</evidence>
<keyword evidence="9" id="KW-0227">DNA damage</keyword>
<name>A0AA88KX49_ARTSF</name>
<dbReference type="FunFam" id="3.30.1490.100:FF:000007">
    <property type="entry name" value="DNA polymerase eta"/>
    <property type="match status" value="1"/>
</dbReference>
<dbReference type="FunFam" id="3.40.1170.60:FF:000003">
    <property type="entry name" value="DNA polymerase eta"/>
    <property type="match status" value="1"/>
</dbReference>
<proteinExistence type="inferred from homology"/>
<dbReference type="GO" id="GO:0008270">
    <property type="term" value="F:zinc ion binding"/>
    <property type="evidence" value="ECO:0007669"/>
    <property type="project" value="UniProtKB-KW"/>
</dbReference>
<dbReference type="GO" id="GO:0006281">
    <property type="term" value="P:DNA repair"/>
    <property type="evidence" value="ECO:0007669"/>
    <property type="project" value="UniProtKB-KW"/>
</dbReference>
<dbReference type="InterPro" id="IPR041298">
    <property type="entry name" value="UBZ3"/>
</dbReference>
<evidence type="ECO:0000256" key="15">
    <source>
        <dbReference type="ARBA" id="ARBA00023242"/>
    </source>
</evidence>
<evidence type="ECO:0000259" key="20">
    <source>
        <dbReference type="PROSITE" id="PS51907"/>
    </source>
</evidence>
<dbReference type="Pfam" id="PF21704">
    <property type="entry name" value="POLH-Rev1_HhH"/>
    <property type="match status" value="1"/>
</dbReference>
<dbReference type="PANTHER" id="PTHR45873">
    <property type="entry name" value="DNA POLYMERASE ETA"/>
    <property type="match status" value="1"/>
</dbReference>
<dbReference type="FunFam" id="1.10.150.20:FF:000014">
    <property type="entry name" value="Polymerase (DNA directed), eta"/>
    <property type="match status" value="1"/>
</dbReference>
<comment type="subcellular location">
    <subcellularLocation>
        <location evidence="3">Nucleus</location>
    </subcellularLocation>
</comment>
<keyword evidence="7" id="KW-0548">Nucleotidyltransferase</keyword>
<dbReference type="Proteomes" id="UP001187531">
    <property type="component" value="Unassembled WGS sequence"/>
</dbReference>
<keyword evidence="10" id="KW-0863">Zinc-finger</keyword>
<dbReference type="GO" id="GO:0005634">
    <property type="term" value="C:nucleus"/>
    <property type="evidence" value="ECO:0007669"/>
    <property type="project" value="UniProtKB-SubCell"/>
</dbReference>
<dbReference type="Pfam" id="PF00817">
    <property type="entry name" value="IMS"/>
    <property type="match status" value="1"/>
</dbReference>
<accession>A0AA88KX49</accession>
<evidence type="ECO:0000259" key="19">
    <source>
        <dbReference type="PROSITE" id="PS50173"/>
    </source>
</evidence>
<dbReference type="InterPro" id="IPR052230">
    <property type="entry name" value="DNA_polymerase_eta"/>
</dbReference>
<dbReference type="InterPro" id="IPR001126">
    <property type="entry name" value="UmuC"/>
</dbReference>
<keyword evidence="14" id="KW-0234">DNA repair</keyword>
<keyword evidence="6" id="KW-0808">Transferase</keyword>
<dbReference type="GO" id="GO:0005657">
    <property type="term" value="C:replication fork"/>
    <property type="evidence" value="ECO:0007669"/>
    <property type="project" value="TreeGrafter"/>
</dbReference>
<evidence type="ECO:0000313" key="21">
    <source>
        <dbReference type="EMBL" id="KAK2705434.1"/>
    </source>
</evidence>
<feature type="domain" description="UBZ3-type" evidence="20">
    <location>
        <begin position="667"/>
        <end position="701"/>
    </location>
</feature>
<evidence type="ECO:0000256" key="8">
    <source>
        <dbReference type="ARBA" id="ARBA00022723"/>
    </source>
</evidence>
<gene>
    <name evidence="21" type="ORF">QYM36_015722</name>
</gene>
<comment type="cofactor">
    <cofactor evidence="1">
        <name>Mn(2+)</name>
        <dbReference type="ChEBI" id="CHEBI:29035"/>
    </cofactor>
</comment>
<evidence type="ECO:0000256" key="3">
    <source>
        <dbReference type="ARBA" id="ARBA00004123"/>
    </source>
</evidence>
<dbReference type="InterPro" id="IPR017961">
    <property type="entry name" value="DNA_pol_Y-fam_little_finger"/>
</dbReference>
<evidence type="ECO:0000313" key="22">
    <source>
        <dbReference type="Proteomes" id="UP001187531"/>
    </source>
</evidence>
<evidence type="ECO:0000256" key="9">
    <source>
        <dbReference type="ARBA" id="ARBA00022763"/>
    </source>
</evidence>
<evidence type="ECO:0000256" key="13">
    <source>
        <dbReference type="ARBA" id="ARBA00022843"/>
    </source>
</evidence>
<keyword evidence="22" id="KW-1185">Reference proteome</keyword>
<comment type="similarity">
    <text evidence="4">Belongs to the DNA polymerase type-Y family.</text>
</comment>
<dbReference type="GO" id="GO:0003887">
    <property type="term" value="F:DNA-directed DNA polymerase activity"/>
    <property type="evidence" value="ECO:0007669"/>
    <property type="project" value="UniProtKB-EC"/>
</dbReference>
<keyword evidence="11" id="KW-0862">Zinc</keyword>
<feature type="compositionally biased region" description="Basic and acidic residues" evidence="18">
    <location>
        <begin position="560"/>
        <end position="572"/>
    </location>
</feature>
<evidence type="ECO:0000256" key="6">
    <source>
        <dbReference type="ARBA" id="ARBA00022679"/>
    </source>
</evidence>
<dbReference type="EC" id="2.7.7.7" evidence="5"/>
<comment type="catalytic activity">
    <reaction evidence="17">
        <text>DNA(n) + a 2'-deoxyribonucleoside 5'-triphosphate = DNA(n+1) + diphosphate</text>
        <dbReference type="Rhea" id="RHEA:22508"/>
        <dbReference type="Rhea" id="RHEA-COMP:17339"/>
        <dbReference type="Rhea" id="RHEA-COMP:17340"/>
        <dbReference type="ChEBI" id="CHEBI:33019"/>
        <dbReference type="ChEBI" id="CHEBI:61560"/>
        <dbReference type="ChEBI" id="CHEBI:173112"/>
        <dbReference type="EC" id="2.7.7.7"/>
    </reaction>
</comment>
<evidence type="ECO:0000256" key="1">
    <source>
        <dbReference type="ARBA" id="ARBA00001936"/>
    </source>
</evidence>
<evidence type="ECO:0000256" key="7">
    <source>
        <dbReference type="ARBA" id="ARBA00022695"/>
    </source>
</evidence>
<dbReference type="GO" id="GO:0035861">
    <property type="term" value="C:site of double-strand break"/>
    <property type="evidence" value="ECO:0007669"/>
    <property type="project" value="TreeGrafter"/>
</dbReference>
<dbReference type="SUPFAM" id="SSF56672">
    <property type="entry name" value="DNA/RNA polymerases"/>
    <property type="match status" value="1"/>
</dbReference>
<feature type="domain" description="UmuC" evidence="19">
    <location>
        <begin position="6"/>
        <end position="252"/>
    </location>
</feature>
<keyword evidence="8" id="KW-0479">Metal-binding</keyword>
<dbReference type="PROSITE" id="PS51907">
    <property type="entry name" value="ZF_UBZ3"/>
    <property type="match status" value="1"/>
</dbReference>
<evidence type="ECO:0000256" key="5">
    <source>
        <dbReference type="ARBA" id="ARBA00012417"/>
    </source>
</evidence>
<evidence type="ECO:0000256" key="10">
    <source>
        <dbReference type="ARBA" id="ARBA00022771"/>
    </source>
</evidence>
<dbReference type="InterPro" id="IPR043128">
    <property type="entry name" value="Rev_trsase/Diguanyl_cyclase"/>
</dbReference>
<reference evidence="21" key="1">
    <citation type="submission" date="2023-07" db="EMBL/GenBank/DDBJ databases">
        <title>Chromosome-level genome assembly of Artemia franciscana.</title>
        <authorList>
            <person name="Jo E."/>
        </authorList>
    </citation>
    <scope>NUCLEOTIDE SEQUENCE</scope>
    <source>
        <tissue evidence="21">Whole body</tissue>
    </source>
</reference>
<evidence type="ECO:0000256" key="11">
    <source>
        <dbReference type="ARBA" id="ARBA00022833"/>
    </source>
</evidence>
<dbReference type="InterPro" id="IPR043502">
    <property type="entry name" value="DNA/RNA_pol_sf"/>
</dbReference>
<dbReference type="GO" id="GO:0009411">
    <property type="term" value="P:response to UV"/>
    <property type="evidence" value="ECO:0007669"/>
    <property type="project" value="UniProtKB-ARBA"/>
</dbReference>
<protein>
    <recommendedName>
        <fullName evidence="16">DNA polymerase eta</fullName>
        <ecNumber evidence="5">2.7.7.7</ecNumber>
    </recommendedName>
</protein>
<dbReference type="Gene3D" id="3.30.70.270">
    <property type="match status" value="1"/>
</dbReference>
<comment type="cofactor">
    <cofactor evidence="2">
        <name>Mg(2+)</name>
        <dbReference type="ChEBI" id="CHEBI:18420"/>
    </cofactor>
</comment>
<evidence type="ECO:0000256" key="4">
    <source>
        <dbReference type="ARBA" id="ARBA00010945"/>
    </source>
</evidence>
<keyword evidence="15" id="KW-0539">Nucleus</keyword>
<comment type="caution">
    <text evidence="21">The sequence shown here is derived from an EMBL/GenBank/DDBJ whole genome shotgun (WGS) entry which is preliminary data.</text>
</comment>
<dbReference type="PROSITE" id="PS50173">
    <property type="entry name" value="UMUC"/>
    <property type="match status" value="1"/>
</dbReference>
<dbReference type="GO" id="GO:0042276">
    <property type="term" value="P:error-prone translesion synthesis"/>
    <property type="evidence" value="ECO:0007669"/>
    <property type="project" value="TreeGrafter"/>
</dbReference>
<evidence type="ECO:0000256" key="12">
    <source>
        <dbReference type="ARBA" id="ARBA00022842"/>
    </source>
</evidence>
<dbReference type="Pfam" id="PF18439">
    <property type="entry name" value="zf_UBZ"/>
    <property type="match status" value="1"/>
</dbReference>
<keyword evidence="13" id="KW-0832">Ubl conjugation</keyword>
<sequence>MNPKIVLLVDMDCFYVQVEERFNPTIKGKPAAVVQYKNYKGGGIIAVNYEARAHGVTRSMRGDDAKEQCPDITLVRVPEERGKANLTKYRDCGKEVIDVLCRHCSCIERASIDEAYLDITNEVHKRLEEIQLNEKDFNFEALSSTYVVGWEGSGQTEEEKRNTGIRDFTRHAFESTDNQDLCILMGALIAEEMRKDVLQTTGFKCSAGVAVNKMLAKLACGLHKPNRQTILPVASIPEFFASFPLKKVRNLGGKFGRVLMDEFNCKTMGDVAALSFPTLEKRFGSETATWLQRYANGIDDEDVSNRRLPKSIGCGKNFNGPEALTTKPKVLYWLGQLVEEVVERLTKDRQDNGRIAQTMTIHAYTDEGSFSRALPIRAYDADKIQKDCFSVLQKENRTSSEPELWIPPLKNLSLSAGKFQPDESKKSGRIDSFFKRMSNNKNEVSLQALPPNNPTLETSGLETENSDIEFDDIDEADEFTQGTCPLEVDSVFEKVDISNDGKERLEKVESKPSKGFFARKLEHKALEEGPTTSNDPTFKDVNLQEKRLEEGLFSGSGSSFKDHIESENSERTFSKKLKDNDNALALAKETGAKALYSLKSKIESEVDDLVDISEIFPPNSKIDPELMESLPVEIRVKLNNAETLNKAKGAGKTAVSTIGINKFISKADNFSFLCNKCNVNIPLVEFDEHNDFHIALDLQKALRSETSSVILGSANKRSTEPKEKGRKRKTDQNTDKLIKSRRIDEFFHK</sequence>
<feature type="region of interest" description="Disordered" evidence="18">
    <location>
        <begin position="552"/>
        <end position="572"/>
    </location>
</feature>
<dbReference type="GO" id="GO:0003684">
    <property type="term" value="F:damaged DNA binding"/>
    <property type="evidence" value="ECO:0007669"/>
    <property type="project" value="InterPro"/>
</dbReference>
<evidence type="ECO:0000256" key="18">
    <source>
        <dbReference type="SAM" id="MobiDB-lite"/>
    </source>
</evidence>
<dbReference type="Gene3D" id="3.40.1170.60">
    <property type="match status" value="1"/>
</dbReference>
<keyword evidence="12" id="KW-0460">Magnesium</keyword>
<organism evidence="21 22">
    <name type="scientific">Artemia franciscana</name>
    <name type="common">Brine shrimp</name>
    <name type="synonym">Artemia sanfranciscana</name>
    <dbReference type="NCBI Taxonomy" id="6661"/>
    <lineage>
        <taxon>Eukaryota</taxon>
        <taxon>Metazoa</taxon>
        <taxon>Ecdysozoa</taxon>
        <taxon>Arthropoda</taxon>
        <taxon>Crustacea</taxon>
        <taxon>Branchiopoda</taxon>
        <taxon>Anostraca</taxon>
        <taxon>Artemiidae</taxon>
        <taxon>Artemia</taxon>
    </lineage>
</organism>
<dbReference type="Pfam" id="PF11799">
    <property type="entry name" value="IMS_C"/>
    <property type="match status" value="1"/>
</dbReference>
<dbReference type="Gene3D" id="3.30.1490.100">
    <property type="entry name" value="DNA polymerase, Y-family, little finger domain"/>
    <property type="match status" value="1"/>
</dbReference>
<evidence type="ECO:0000256" key="2">
    <source>
        <dbReference type="ARBA" id="ARBA00001946"/>
    </source>
</evidence>
<dbReference type="PANTHER" id="PTHR45873:SF1">
    <property type="entry name" value="DNA POLYMERASE ETA"/>
    <property type="match status" value="1"/>
</dbReference>
<dbReference type="Gene3D" id="1.10.150.20">
    <property type="entry name" value="5' to 3' exonuclease, C-terminal subdomain"/>
    <property type="match status" value="1"/>
</dbReference>
<dbReference type="SUPFAM" id="SSF100879">
    <property type="entry name" value="Lesion bypass DNA polymerase (Y-family), little finger domain"/>
    <property type="match status" value="1"/>
</dbReference>